<evidence type="ECO:0008006" key="4">
    <source>
        <dbReference type="Google" id="ProtNLM"/>
    </source>
</evidence>
<evidence type="ECO:0000256" key="1">
    <source>
        <dbReference type="SAM" id="Phobius"/>
    </source>
</evidence>
<evidence type="ECO:0000313" key="2">
    <source>
        <dbReference type="EMBL" id="AIW20314.1"/>
    </source>
</evidence>
<feature type="transmembrane region" description="Helical" evidence="1">
    <location>
        <begin position="26"/>
        <end position="45"/>
    </location>
</feature>
<dbReference type="EMBL" id="CP009617">
    <property type="protein sequence ID" value="AIW20314.1"/>
    <property type="molecule type" value="Genomic_DNA"/>
</dbReference>
<reference evidence="2 3" key="1">
    <citation type="submission" date="2014-10" db="EMBL/GenBank/DDBJ databases">
        <title>The Complete Genome Sequence for the Shellfish Pathogen Vibrio coralliilyticus RE98 Isolated from a Shellfish Hatchery.</title>
        <authorList>
            <person name="Richards G.P."/>
            <person name="Bono J.L."/>
            <person name="Watson M.A."/>
            <person name="Needleman D.S."/>
        </authorList>
    </citation>
    <scope>NUCLEOTIDE SEQUENCE [LARGE SCALE GENOMIC DNA]</scope>
    <source>
        <strain evidence="2 3">RE98</strain>
    </source>
</reference>
<protein>
    <recommendedName>
        <fullName evidence="4">Polysaccharide chain length determinant N-terminal domain-containing protein</fullName>
    </recommendedName>
</protein>
<feature type="transmembrane region" description="Helical" evidence="1">
    <location>
        <begin position="209"/>
        <end position="232"/>
    </location>
</feature>
<keyword evidence="1" id="KW-0812">Transmembrane</keyword>
<keyword evidence="1" id="KW-1133">Transmembrane helix</keyword>
<sequence length="237" mass="27538">MRMQDKNLTSELSLNELMLELWNKKLIIVVSIVFGVLSLLALSLMKPVQYEQKGEFSFYTDSIFFGYDQKTASSVSFDYINNRSFTDFASKNSDVNSQFIFSFDPRKKLITLVVRGEDESKVERDFNNYKKQISTLAKQDLIERREIEHRMIIETFNSQTSDKVLEAIAEKIAVIMYVVHVAKEPNIELMAVSKKYENPIKTNEKNRKLYILLGALLGLCLSTVTIVFNYLYRSYKK</sequence>
<name>A0AAN0SD58_9VIBR</name>
<dbReference type="KEGG" id="vcy:IX92_15290"/>
<organism evidence="2 3">
    <name type="scientific">Vibrio coralliilyticus</name>
    <dbReference type="NCBI Taxonomy" id="190893"/>
    <lineage>
        <taxon>Bacteria</taxon>
        <taxon>Pseudomonadati</taxon>
        <taxon>Pseudomonadota</taxon>
        <taxon>Gammaproteobacteria</taxon>
        <taxon>Vibrionales</taxon>
        <taxon>Vibrionaceae</taxon>
        <taxon>Vibrio</taxon>
    </lineage>
</organism>
<dbReference type="Proteomes" id="UP000030081">
    <property type="component" value="Chromosome 1"/>
</dbReference>
<accession>A0AAN0SD58</accession>
<proteinExistence type="predicted"/>
<dbReference type="AlphaFoldDB" id="A0AAN0SD58"/>
<keyword evidence="3" id="KW-1185">Reference proteome</keyword>
<keyword evidence="1" id="KW-0472">Membrane</keyword>
<gene>
    <name evidence="2" type="ORF">IX92_15290</name>
</gene>
<dbReference type="RefSeq" id="WP_043009513.1">
    <property type="nucleotide sequence ID" value="NZ_CP009617.1"/>
</dbReference>
<evidence type="ECO:0000313" key="3">
    <source>
        <dbReference type="Proteomes" id="UP000030081"/>
    </source>
</evidence>